<evidence type="ECO:0000313" key="5">
    <source>
        <dbReference type="Proteomes" id="UP000011087"/>
    </source>
</evidence>
<proteinExistence type="predicted"/>
<feature type="compositionally biased region" description="Basic and acidic residues" evidence="1">
    <location>
        <begin position="181"/>
        <end position="193"/>
    </location>
</feature>
<dbReference type="KEGG" id="gtt:GUITHDRAFT_137980"/>
<dbReference type="PaxDb" id="55529-EKX46582"/>
<feature type="compositionally biased region" description="Polar residues" evidence="1">
    <location>
        <begin position="11"/>
        <end position="30"/>
    </location>
</feature>
<organism evidence="3">
    <name type="scientific">Guillardia theta (strain CCMP2712)</name>
    <name type="common">Cryptophyte</name>
    <dbReference type="NCBI Taxonomy" id="905079"/>
    <lineage>
        <taxon>Eukaryota</taxon>
        <taxon>Cryptophyceae</taxon>
        <taxon>Pyrenomonadales</taxon>
        <taxon>Geminigeraceae</taxon>
        <taxon>Guillardia</taxon>
    </lineage>
</organism>
<keyword evidence="5" id="KW-1185">Reference proteome</keyword>
<keyword evidence="2" id="KW-0472">Membrane</keyword>
<feature type="compositionally biased region" description="Basic and acidic residues" evidence="1">
    <location>
        <begin position="114"/>
        <end position="133"/>
    </location>
</feature>
<keyword evidence="2" id="KW-0812">Transmembrane</keyword>
<dbReference type="EnsemblProtists" id="EKX46582">
    <property type="protein sequence ID" value="EKX46582"/>
    <property type="gene ID" value="GUITHDRAFT_137980"/>
</dbReference>
<gene>
    <name evidence="3" type="ORF">GUITHDRAFT_137980</name>
</gene>
<dbReference type="GeneID" id="17303293"/>
<evidence type="ECO:0000256" key="1">
    <source>
        <dbReference type="SAM" id="MobiDB-lite"/>
    </source>
</evidence>
<evidence type="ECO:0000313" key="4">
    <source>
        <dbReference type="EnsemblProtists" id="EKX46582"/>
    </source>
</evidence>
<reference evidence="3 5" key="1">
    <citation type="journal article" date="2012" name="Nature">
        <title>Algal genomes reveal evolutionary mosaicism and the fate of nucleomorphs.</title>
        <authorList>
            <consortium name="DOE Joint Genome Institute"/>
            <person name="Curtis B.A."/>
            <person name="Tanifuji G."/>
            <person name="Burki F."/>
            <person name="Gruber A."/>
            <person name="Irimia M."/>
            <person name="Maruyama S."/>
            <person name="Arias M.C."/>
            <person name="Ball S.G."/>
            <person name="Gile G.H."/>
            <person name="Hirakawa Y."/>
            <person name="Hopkins J.F."/>
            <person name="Kuo A."/>
            <person name="Rensing S.A."/>
            <person name="Schmutz J."/>
            <person name="Symeonidi A."/>
            <person name="Elias M."/>
            <person name="Eveleigh R.J."/>
            <person name="Herman E.K."/>
            <person name="Klute M.J."/>
            <person name="Nakayama T."/>
            <person name="Obornik M."/>
            <person name="Reyes-Prieto A."/>
            <person name="Armbrust E.V."/>
            <person name="Aves S.J."/>
            <person name="Beiko R.G."/>
            <person name="Coutinho P."/>
            <person name="Dacks J.B."/>
            <person name="Durnford D.G."/>
            <person name="Fast N.M."/>
            <person name="Green B.R."/>
            <person name="Grisdale C.J."/>
            <person name="Hempel F."/>
            <person name="Henrissat B."/>
            <person name="Hoppner M.P."/>
            <person name="Ishida K."/>
            <person name="Kim E."/>
            <person name="Koreny L."/>
            <person name="Kroth P.G."/>
            <person name="Liu Y."/>
            <person name="Malik S.B."/>
            <person name="Maier U.G."/>
            <person name="McRose D."/>
            <person name="Mock T."/>
            <person name="Neilson J.A."/>
            <person name="Onodera N.T."/>
            <person name="Poole A.M."/>
            <person name="Pritham E.J."/>
            <person name="Richards T.A."/>
            <person name="Rocap G."/>
            <person name="Roy S.W."/>
            <person name="Sarai C."/>
            <person name="Schaack S."/>
            <person name="Shirato S."/>
            <person name="Slamovits C.H."/>
            <person name="Spencer D.F."/>
            <person name="Suzuki S."/>
            <person name="Worden A.Z."/>
            <person name="Zauner S."/>
            <person name="Barry K."/>
            <person name="Bell C."/>
            <person name="Bharti A.K."/>
            <person name="Crow J.A."/>
            <person name="Grimwood J."/>
            <person name="Kramer R."/>
            <person name="Lindquist E."/>
            <person name="Lucas S."/>
            <person name="Salamov A."/>
            <person name="McFadden G.I."/>
            <person name="Lane C.E."/>
            <person name="Keeling P.J."/>
            <person name="Gray M.W."/>
            <person name="Grigoriev I.V."/>
            <person name="Archibald J.M."/>
        </authorList>
    </citation>
    <scope>NUCLEOTIDE SEQUENCE</scope>
    <source>
        <strain evidence="3 5">CCMP2712</strain>
    </source>
</reference>
<dbReference type="RefSeq" id="XP_005833562.1">
    <property type="nucleotide sequence ID" value="XM_005833505.1"/>
</dbReference>
<feature type="compositionally biased region" description="Basic and acidic residues" evidence="1">
    <location>
        <begin position="85"/>
        <end position="95"/>
    </location>
</feature>
<feature type="non-terminal residue" evidence="3">
    <location>
        <position position="1"/>
    </location>
</feature>
<protein>
    <submittedName>
        <fullName evidence="3 4">Uncharacterized protein</fullName>
    </submittedName>
</protein>
<feature type="region of interest" description="Disordered" evidence="1">
    <location>
        <begin position="82"/>
        <end position="241"/>
    </location>
</feature>
<dbReference type="HOGENOM" id="CLU_670127_0_0_1"/>
<name>L1JE35_GUITC</name>
<accession>L1JE35</accession>
<reference evidence="4" key="3">
    <citation type="submission" date="2016-03" db="UniProtKB">
        <authorList>
            <consortium name="EnsemblProtists"/>
        </authorList>
    </citation>
    <scope>IDENTIFICATION</scope>
</reference>
<feature type="compositionally biased region" description="Basic and acidic residues" evidence="1">
    <location>
        <begin position="207"/>
        <end position="232"/>
    </location>
</feature>
<keyword evidence="2" id="KW-1133">Transmembrane helix</keyword>
<evidence type="ECO:0000256" key="2">
    <source>
        <dbReference type="SAM" id="Phobius"/>
    </source>
</evidence>
<dbReference type="AlphaFoldDB" id="L1JE35"/>
<sequence>MAEDGRRRRLSQSTWSQADVEQYLGQSARSAQEKREQGQANKVSAEIMPTPRAQEEVADTLPPGFQLSKKWVSDMYFKRQVRKVKFNEENRRSGKEEEEEEEEDLKASGGRLMAKSDEGREGEGRGGEGREEGGGNQEAESSGDVSLYSESEGRLSSNGSADDHSEGEERGEEQESEQEEQDGRNQRGGRGEQGEADDEEEEDAAWEGERGADKVDQMRREGSSSQEPRQEDSALSFSAGTWSRGSDRWQLRTLKEKQQGEQEETVVDYGVFLRWMNHRDTQVPLHPSGLQQTAQVKIPQTCFFLEGVTIAWYFTSATTNDVRKKKRVNLRKKNVLDAFCKVNEFMLVVVVVVLVVLVVVVVVLVVVVVVVLLLVVVLVVVVTFDGSLAWNVQHLTKAQLSPFLQKIDTEK</sequence>
<reference evidence="5" key="2">
    <citation type="submission" date="2012-11" db="EMBL/GenBank/DDBJ databases">
        <authorList>
            <person name="Kuo A."/>
            <person name="Curtis B.A."/>
            <person name="Tanifuji G."/>
            <person name="Burki F."/>
            <person name="Gruber A."/>
            <person name="Irimia M."/>
            <person name="Maruyama S."/>
            <person name="Arias M.C."/>
            <person name="Ball S.G."/>
            <person name="Gile G.H."/>
            <person name="Hirakawa Y."/>
            <person name="Hopkins J.F."/>
            <person name="Rensing S.A."/>
            <person name="Schmutz J."/>
            <person name="Symeonidi A."/>
            <person name="Elias M."/>
            <person name="Eveleigh R.J."/>
            <person name="Herman E.K."/>
            <person name="Klute M.J."/>
            <person name="Nakayama T."/>
            <person name="Obornik M."/>
            <person name="Reyes-Prieto A."/>
            <person name="Armbrust E.V."/>
            <person name="Aves S.J."/>
            <person name="Beiko R.G."/>
            <person name="Coutinho P."/>
            <person name="Dacks J.B."/>
            <person name="Durnford D.G."/>
            <person name="Fast N.M."/>
            <person name="Green B.R."/>
            <person name="Grisdale C."/>
            <person name="Hempe F."/>
            <person name="Henrissat B."/>
            <person name="Hoppner M.P."/>
            <person name="Ishida K.-I."/>
            <person name="Kim E."/>
            <person name="Koreny L."/>
            <person name="Kroth P.G."/>
            <person name="Liu Y."/>
            <person name="Malik S.-B."/>
            <person name="Maier U.G."/>
            <person name="McRose D."/>
            <person name="Mock T."/>
            <person name="Neilson J.A."/>
            <person name="Onodera N.T."/>
            <person name="Poole A.M."/>
            <person name="Pritham E.J."/>
            <person name="Richards T.A."/>
            <person name="Rocap G."/>
            <person name="Roy S.W."/>
            <person name="Sarai C."/>
            <person name="Schaack S."/>
            <person name="Shirato S."/>
            <person name="Slamovits C.H."/>
            <person name="Spencer D.F."/>
            <person name="Suzuki S."/>
            <person name="Worden A.Z."/>
            <person name="Zauner S."/>
            <person name="Barry K."/>
            <person name="Bell C."/>
            <person name="Bharti A.K."/>
            <person name="Crow J.A."/>
            <person name="Grimwood J."/>
            <person name="Kramer R."/>
            <person name="Lindquist E."/>
            <person name="Lucas S."/>
            <person name="Salamov A."/>
            <person name="McFadden G.I."/>
            <person name="Lane C.E."/>
            <person name="Keeling P.J."/>
            <person name="Gray M.W."/>
            <person name="Grigoriev I.V."/>
            <person name="Archibald J.M."/>
        </authorList>
    </citation>
    <scope>NUCLEOTIDE SEQUENCE</scope>
    <source>
        <strain evidence="5">CCMP2712</strain>
    </source>
</reference>
<feature type="compositionally biased region" description="Acidic residues" evidence="1">
    <location>
        <begin position="169"/>
        <end position="180"/>
    </location>
</feature>
<evidence type="ECO:0000313" key="3">
    <source>
        <dbReference type="EMBL" id="EKX46582.1"/>
    </source>
</evidence>
<feature type="compositionally biased region" description="Acidic residues" evidence="1">
    <location>
        <begin position="194"/>
        <end position="206"/>
    </location>
</feature>
<dbReference type="EMBL" id="JH992993">
    <property type="protein sequence ID" value="EKX46582.1"/>
    <property type="molecule type" value="Genomic_DNA"/>
</dbReference>
<feature type="region of interest" description="Disordered" evidence="1">
    <location>
        <begin position="1"/>
        <end position="69"/>
    </location>
</feature>
<dbReference type="Proteomes" id="UP000011087">
    <property type="component" value="Unassembled WGS sequence"/>
</dbReference>
<feature type="transmembrane region" description="Helical" evidence="2">
    <location>
        <begin position="347"/>
        <end position="380"/>
    </location>
</feature>